<keyword evidence="3" id="KW-1185">Reference proteome</keyword>
<evidence type="ECO:0000313" key="3">
    <source>
        <dbReference type="Proteomes" id="UP001301728"/>
    </source>
</evidence>
<dbReference type="InterPro" id="IPR054610">
    <property type="entry name" value="NNH"/>
</dbReference>
<comment type="caution">
    <text evidence="2">The sequence shown here is derived from an EMBL/GenBank/DDBJ whole genome shotgun (WGS) entry which is preliminary data.</text>
</comment>
<reference evidence="2 3" key="1">
    <citation type="submission" date="2023-12" db="EMBL/GenBank/DDBJ databases">
        <title>Baltic Sea Cyanobacteria.</title>
        <authorList>
            <person name="Delbaje E."/>
            <person name="Fewer D.P."/>
            <person name="Shishido T.K."/>
        </authorList>
    </citation>
    <scope>NUCLEOTIDE SEQUENCE [LARGE SCALE GENOMIC DNA]</scope>
    <source>
        <strain evidence="2 3">CCNP 1315</strain>
    </source>
</reference>
<accession>A0ABU5U368</accession>
<dbReference type="EMBL" id="JAYGHT010000135">
    <property type="protein sequence ID" value="MEA5521626.1"/>
    <property type="molecule type" value="Genomic_DNA"/>
</dbReference>
<protein>
    <recommendedName>
        <fullName evidence="1">NACHT N-terminal helical domain-containing protein</fullName>
    </recommendedName>
</protein>
<gene>
    <name evidence="2" type="ORF">VB854_22055</name>
</gene>
<evidence type="ECO:0000259" key="1">
    <source>
        <dbReference type="Pfam" id="PF22736"/>
    </source>
</evidence>
<sequence>MFIIDDVIAELVSQGVVAVQDRLNRNEKALKILNKFQLKPEEPPADFEGIYVYTLIEYGVVKSETILQIFREDEIKSAFQEAFEQNNPNLLLEQTEQYLENYYVGQQIKSRNIDYRRELAEFSALFIEIIKQTRLPKEILADHKLKNLQNSLAEIQQQVQTLNFS</sequence>
<evidence type="ECO:0000313" key="2">
    <source>
        <dbReference type="EMBL" id="MEA5521626.1"/>
    </source>
</evidence>
<dbReference type="RefSeq" id="WP_323273287.1">
    <property type="nucleotide sequence ID" value="NZ_JAYGHT010000135.1"/>
</dbReference>
<dbReference type="Proteomes" id="UP001301728">
    <property type="component" value="Unassembled WGS sequence"/>
</dbReference>
<organism evidence="2 3">
    <name type="scientific">Limnoraphis robusta CCNP1315</name>
    <dbReference type="NCBI Taxonomy" id="3110306"/>
    <lineage>
        <taxon>Bacteria</taxon>
        <taxon>Bacillati</taxon>
        <taxon>Cyanobacteriota</taxon>
        <taxon>Cyanophyceae</taxon>
        <taxon>Oscillatoriophycideae</taxon>
        <taxon>Oscillatoriales</taxon>
        <taxon>Sirenicapillariaceae</taxon>
        <taxon>Limnoraphis</taxon>
    </lineage>
</organism>
<feature type="domain" description="NACHT N-terminal helical" evidence="1">
    <location>
        <begin position="4"/>
        <end position="136"/>
    </location>
</feature>
<dbReference type="Pfam" id="PF22736">
    <property type="entry name" value="NNH5"/>
    <property type="match status" value="1"/>
</dbReference>
<name>A0ABU5U368_9CYAN</name>
<proteinExistence type="predicted"/>